<sequence>MMMNQSLRNFVVLKLFLFLSVASFAQNNYTVSGSVTDEDAGIPLEYATITFNDPSGKLSPQGGVTDFDGNFSIEVKEGTYNIIVEYISFKPKKFNNRTISKDMSLGTVRLGLNADSLDEVVVRSETTQVDVRLDKKIYNIGKDLTTQGATVSDALSNVPSVTVDVEGAISLRGNENVKILINGKPSAMAGFGDTDVFKQLPADAIERVEVITSPSARYDAEGTAGILNIILRKEKTLGLNGSVSANLGYPANSSISANLNLRTDKFNIFNTTGVYYRKAPGNAFFDNRYYGDSLSVDRSIEDRDYDRRRQGINTNLGMQYYLTESSSITGSVFMRFGDDKDISTNYTSRYLNNTLVNETTRAETEKEEDESYQYALNYENKFNDEGHKLTADLQYSYDNEDRPTSIVENFNFPTETLQGRDRIFENEKQKEFLIQADYVLPMGEAQFEAGYRGNFEEQITDYNSESLNLETNQFEIDSLLTNKFTYKENVNAVYTQYGNKIGKFSFLLGLRLEQTQLKGKIDSEFSDENALQDELGTDIDVNFDKDYLGLFPTVNLIYELGEEENISIGYNRRINRPRGWYINPFPSRSSRTNIFQGNPDLDPAYSDAFDIGYLKQWDKLTLTSSIYYQHETESFERIQEDTGNTTTDGEKIIRSIPINLAENDRFGGELGIIYNPQKWLRLNGSFNIYNSTTKGDFNGVNYDSENTSWFARFSSKVTLPSDIQWQTTGFYRGPSRNATTESDGIFFMNLAFSKDIIKDVATISLNVSDVFNTRKRSSFTNNRNGVDDLDYFTSNSEFQWRERQITLGVVYRFNQPKNQRGRNGNNNQGMDEGGDYEG</sequence>
<dbReference type="Pfam" id="PF14905">
    <property type="entry name" value="OMP_b-brl_3"/>
    <property type="match status" value="1"/>
</dbReference>
<dbReference type="InterPro" id="IPR036942">
    <property type="entry name" value="Beta-barrel_TonB_sf"/>
</dbReference>
<evidence type="ECO:0000256" key="5">
    <source>
        <dbReference type="SAM" id="SignalP"/>
    </source>
</evidence>
<dbReference type="Pfam" id="PF07715">
    <property type="entry name" value="Plug"/>
    <property type="match status" value="1"/>
</dbReference>
<keyword evidence="3" id="KW-0998">Cell outer membrane</keyword>
<dbReference type="InterPro" id="IPR008969">
    <property type="entry name" value="CarboxyPept-like_regulatory"/>
</dbReference>
<keyword evidence="2" id="KW-0472">Membrane</keyword>
<reference evidence="9" key="1">
    <citation type="submission" date="2023-07" db="EMBL/GenBank/DDBJ databases">
        <title>Isolating and identifying novel microbial strains from the Mariana Trench.</title>
        <authorList>
            <person name="Fu H."/>
        </authorList>
    </citation>
    <scope>NUCLEOTIDE SEQUENCE [LARGE SCALE GENOMIC DNA]</scope>
    <source>
        <strain evidence="9">T-y2</strain>
    </source>
</reference>
<protein>
    <submittedName>
        <fullName evidence="8">Outer membrane beta-barrel family protein</fullName>
    </submittedName>
</protein>
<dbReference type="InterPro" id="IPR037066">
    <property type="entry name" value="Plug_dom_sf"/>
</dbReference>
<feature type="region of interest" description="Disordered" evidence="4">
    <location>
        <begin position="816"/>
        <end position="838"/>
    </location>
</feature>
<keyword evidence="9" id="KW-1185">Reference proteome</keyword>
<organism evidence="8 9">
    <name type="scientific">Mesonia ostreae</name>
    <dbReference type="NCBI Taxonomy" id="861110"/>
    <lineage>
        <taxon>Bacteria</taxon>
        <taxon>Pseudomonadati</taxon>
        <taxon>Bacteroidota</taxon>
        <taxon>Flavobacteriia</taxon>
        <taxon>Flavobacteriales</taxon>
        <taxon>Flavobacteriaceae</taxon>
        <taxon>Mesonia</taxon>
    </lineage>
</organism>
<dbReference type="PANTHER" id="PTHR40980:SF4">
    <property type="entry name" value="TONB-DEPENDENT RECEPTOR-LIKE BETA-BARREL DOMAIN-CONTAINING PROTEIN"/>
    <property type="match status" value="1"/>
</dbReference>
<evidence type="ECO:0000256" key="3">
    <source>
        <dbReference type="ARBA" id="ARBA00023237"/>
    </source>
</evidence>
<evidence type="ECO:0000256" key="4">
    <source>
        <dbReference type="SAM" id="MobiDB-lite"/>
    </source>
</evidence>
<dbReference type="EMBL" id="JAVRBG010000009">
    <property type="protein sequence ID" value="MDT0294988.1"/>
    <property type="molecule type" value="Genomic_DNA"/>
</dbReference>
<dbReference type="Gene3D" id="2.60.40.1120">
    <property type="entry name" value="Carboxypeptidase-like, regulatory domain"/>
    <property type="match status" value="1"/>
</dbReference>
<evidence type="ECO:0000256" key="1">
    <source>
        <dbReference type="ARBA" id="ARBA00004442"/>
    </source>
</evidence>
<dbReference type="InterPro" id="IPR041700">
    <property type="entry name" value="OMP_b-brl_3"/>
</dbReference>
<dbReference type="PANTHER" id="PTHR40980">
    <property type="entry name" value="PLUG DOMAIN-CONTAINING PROTEIN"/>
    <property type="match status" value="1"/>
</dbReference>
<dbReference type="Proteomes" id="UP001182991">
    <property type="component" value="Unassembled WGS sequence"/>
</dbReference>
<dbReference type="SUPFAM" id="SSF56935">
    <property type="entry name" value="Porins"/>
    <property type="match status" value="1"/>
</dbReference>
<name>A0ABU2KJV5_9FLAO</name>
<dbReference type="Gene3D" id="2.40.170.20">
    <property type="entry name" value="TonB-dependent receptor, beta-barrel domain"/>
    <property type="match status" value="1"/>
</dbReference>
<proteinExistence type="predicted"/>
<evidence type="ECO:0000259" key="6">
    <source>
        <dbReference type="Pfam" id="PF07715"/>
    </source>
</evidence>
<feature type="signal peptide" evidence="5">
    <location>
        <begin position="1"/>
        <end position="25"/>
    </location>
</feature>
<accession>A0ABU2KJV5</accession>
<comment type="caution">
    <text evidence="8">The sequence shown here is derived from an EMBL/GenBank/DDBJ whole genome shotgun (WGS) entry which is preliminary data.</text>
</comment>
<evidence type="ECO:0000256" key="2">
    <source>
        <dbReference type="ARBA" id="ARBA00023136"/>
    </source>
</evidence>
<evidence type="ECO:0000313" key="8">
    <source>
        <dbReference type="EMBL" id="MDT0294988.1"/>
    </source>
</evidence>
<feature type="domain" description="TonB-dependent receptor plug" evidence="6">
    <location>
        <begin position="146"/>
        <end position="226"/>
    </location>
</feature>
<evidence type="ECO:0000259" key="7">
    <source>
        <dbReference type="Pfam" id="PF14905"/>
    </source>
</evidence>
<dbReference type="RefSeq" id="WP_311401917.1">
    <property type="nucleotide sequence ID" value="NZ_JAVRBG010000009.1"/>
</dbReference>
<feature type="chain" id="PRO_5047297531" evidence="5">
    <location>
        <begin position="26"/>
        <end position="838"/>
    </location>
</feature>
<dbReference type="Gene3D" id="2.170.130.10">
    <property type="entry name" value="TonB-dependent receptor, plug domain"/>
    <property type="match status" value="1"/>
</dbReference>
<gene>
    <name evidence="8" type="ORF">RLT85_10105</name>
</gene>
<dbReference type="SUPFAM" id="SSF49464">
    <property type="entry name" value="Carboxypeptidase regulatory domain-like"/>
    <property type="match status" value="1"/>
</dbReference>
<evidence type="ECO:0000313" key="9">
    <source>
        <dbReference type="Proteomes" id="UP001182991"/>
    </source>
</evidence>
<keyword evidence="5" id="KW-0732">Signal</keyword>
<comment type="subcellular location">
    <subcellularLocation>
        <location evidence="1">Cell outer membrane</location>
    </subcellularLocation>
</comment>
<dbReference type="Pfam" id="PF13715">
    <property type="entry name" value="CarbopepD_reg_2"/>
    <property type="match status" value="1"/>
</dbReference>
<feature type="domain" description="Outer membrane protein beta-barrel" evidence="7">
    <location>
        <begin position="381"/>
        <end position="811"/>
    </location>
</feature>
<dbReference type="InterPro" id="IPR012910">
    <property type="entry name" value="Plug_dom"/>
</dbReference>